<organism evidence="1">
    <name type="scientific">Micrurus lemniscatus lemniscatus</name>
    <dbReference type="NCBI Taxonomy" id="129467"/>
    <lineage>
        <taxon>Eukaryota</taxon>
        <taxon>Metazoa</taxon>
        <taxon>Chordata</taxon>
        <taxon>Craniata</taxon>
        <taxon>Vertebrata</taxon>
        <taxon>Euteleostomi</taxon>
        <taxon>Lepidosauria</taxon>
        <taxon>Squamata</taxon>
        <taxon>Bifurcata</taxon>
        <taxon>Unidentata</taxon>
        <taxon>Episquamata</taxon>
        <taxon>Toxicofera</taxon>
        <taxon>Serpentes</taxon>
        <taxon>Colubroidea</taxon>
        <taxon>Elapidae</taxon>
        <taxon>Elapinae</taxon>
        <taxon>Micrurus</taxon>
    </lineage>
</organism>
<reference evidence="1" key="1">
    <citation type="submission" date="2017-07" db="EMBL/GenBank/DDBJ databases">
        <authorList>
            <person name="Mikheyev A."/>
            <person name="Grau M."/>
        </authorList>
    </citation>
    <scope>NUCLEOTIDE SEQUENCE</scope>
    <source>
        <tissue evidence="1">Venom_gland</tissue>
    </source>
</reference>
<name>A0A2D4I217_MICLE</name>
<protein>
    <submittedName>
        <fullName evidence="1">Uncharacterized protein</fullName>
    </submittedName>
</protein>
<reference evidence="1" key="2">
    <citation type="submission" date="2017-11" db="EMBL/GenBank/DDBJ databases">
        <title>Coralsnake Venomics: Analyses of Venom Gland Transcriptomes and Proteomes of Six Brazilian Taxa.</title>
        <authorList>
            <person name="Aird S.D."/>
            <person name="Jorge da Silva N."/>
            <person name="Qiu L."/>
            <person name="Villar-Briones A."/>
            <person name="Aparecida-Saddi V."/>
            <person name="Campos-Telles M.P."/>
            <person name="Grau M."/>
            <person name="Mikheyev A.S."/>
        </authorList>
    </citation>
    <scope>NUCLEOTIDE SEQUENCE</scope>
    <source>
        <tissue evidence="1">Venom_gland</tissue>
    </source>
</reference>
<accession>A0A2D4I217</accession>
<sequence length="101" mass="11866">MRPSSLPSPFMKEVCCCFYHTQHYKYETWQSLSARYFLFSWLFRDRMKEALRKKKPQQVPDELIWTTYGGVSLQKTQSNLMCFPKPLTPSPPFFPTGVCGS</sequence>
<dbReference type="AlphaFoldDB" id="A0A2D4I217"/>
<dbReference type="EMBL" id="IACK01078975">
    <property type="protein sequence ID" value="LAA78241.1"/>
    <property type="molecule type" value="Transcribed_RNA"/>
</dbReference>
<proteinExistence type="predicted"/>
<evidence type="ECO:0000313" key="1">
    <source>
        <dbReference type="EMBL" id="LAA78241.1"/>
    </source>
</evidence>